<evidence type="ECO:0000256" key="4">
    <source>
        <dbReference type="SAM" id="MobiDB-lite"/>
    </source>
</evidence>
<comment type="caution">
    <text evidence="6">The sequence shown here is derived from an EMBL/GenBank/DDBJ whole genome shotgun (WGS) entry which is preliminary data.</text>
</comment>
<dbReference type="InterPro" id="IPR011711">
    <property type="entry name" value="GntR_C"/>
</dbReference>
<dbReference type="PANTHER" id="PTHR43537:SF53">
    <property type="entry name" value="HTH-TYPE TRANSCRIPTIONAL REPRESSOR NANR"/>
    <property type="match status" value="1"/>
</dbReference>
<dbReference type="Proteomes" id="UP001156905">
    <property type="component" value="Unassembled WGS sequence"/>
</dbReference>
<keyword evidence="2" id="KW-0238">DNA-binding</keyword>
<evidence type="ECO:0000256" key="1">
    <source>
        <dbReference type="ARBA" id="ARBA00023015"/>
    </source>
</evidence>
<dbReference type="PANTHER" id="PTHR43537">
    <property type="entry name" value="TRANSCRIPTIONAL REGULATOR, GNTR FAMILY"/>
    <property type="match status" value="1"/>
</dbReference>
<dbReference type="PROSITE" id="PS50949">
    <property type="entry name" value="HTH_GNTR"/>
    <property type="match status" value="1"/>
</dbReference>
<evidence type="ECO:0000256" key="3">
    <source>
        <dbReference type="ARBA" id="ARBA00023163"/>
    </source>
</evidence>
<dbReference type="RefSeq" id="WP_284275789.1">
    <property type="nucleotide sequence ID" value="NZ_BSOW01000059.1"/>
</dbReference>
<evidence type="ECO:0000313" key="7">
    <source>
        <dbReference type="Proteomes" id="UP001156905"/>
    </source>
</evidence>
<proteinExistence type="predicted"/>
<dbReference type="InterPro" id="IPR036388">
    <property type="entry name" value="WH-like_DNA-bd_sf"/>
</dbReference>
<evidence type="ECO:0000259" key="5">
    <source>
        <dbReference type="PROSITE" id="PS50949"/>
    </source>
</evidence>
<dbReference type="SMART" id="SM00345">
    <property type="entry name" value="HTH_GNTR"/>
    <property type="match status" value="1"/>
</dbReference>
<dbReference type="SMART" id="SM00895">
    <property type="entry name" value="FCD"/>
    <property type="match status" value="1"/>
</dbReference>
<sequence>MAAKAQPKSDTSLAADNGSDRVSRIREGVTTAILEHRLLPGTKLGEDEIGEIYGASRTLVRTALHQLAHEGIVSIEKNRGAFVARPTPADAREVFEARRLIEPSIVDHAIDAVSPDWLERLQQHLAEEHAAESRGDARTSIRLSGEFHRLVAEMSGHSIYAGFLKELIARSSLIILLYRRHDTPACGTSHHAEIVTAIRRKDKSQARELMLSHLTEIEAELFLKEPAADEPRLSDVLGA</sequence>
<dbReference type="SUPFAM" id="SSF48008">
    <property type="entry name" value="GntR ligand-binding domain-like"/>
    <property type="match status" value="1"/>
</dbReference>
<dbReference type="SUPFAM" id="SSF46785">
    <property type="entry name" value="Winged helix' DNA-binding domain"/>
    <property type="match status" value="1"/>
</dbReference>
<dbReference type="Pfam" id="PF00392">
    <property type="entry name" value="GntR"/>
    <property type="match status" value="1"/>
</dbReference>
<protein>
    <submittedName>
        <fullName evidence="6">Transcriptional regulator</fullName>
    </submittedName>
</protein>
<reference evidence="7" key="1">
    <citation type="journal article" date="2019" name="Int. J. Syst. Evol. Microbiol.">
        <title>The Global Catalogue of Microorganisms (GCM) 10K type strain sequencing project: providing services to taxonomists for standard genome sequencing and annotation.</title>
        <authorList>
            <consortium name="The Broad Institute Genomics Platform"/>
            <consortium name="The Broad Institute Genome Sequencing Center for Infectious Disease"/>
            <person name="Wu L."/>
            <person name="Ma J."/>
        </authorList>
    </citation>
    <scope>NUCLEOTIDE SEQUENCE [LARGE SCALE GENOMIC DNA]</scope>
    <source>
        <strain evidence="7">NBRC 102520</strain>
    </source>
</reference>
<feature type="region of interest" description="Disordered" evidence="4">
    <location>
        <begin position="1"/>
        <end position="20"/>
    </location>
</feature>
<keyword evidence="7" id="KW-1185">Reference proteome</keyword>
<dbReference type="CDD" id="cd07377">
    <property type="entry name" value="WHTH_GntR"/>
    <property type="match status" value="1"/>
</dbReference>
<name>A0ABQ6BDN7_9BRAD</name>
<dbReference type="InterPro" id="IPR036390">
    <property type="entry name" value="WH_DNA-bd_sf"/>
</dbReference>
<keyword evidence="1" id="KW-0805">Transcription regulation</keyword>
<keyword evidence="3" id="KW-0804">Transcription</keyword>
<dbReference type="InterPro" id="IPR000524">
    <property type="entry name" value="Tscrpt_reg_HTH_GntR"/>
</dbReference>
<gene>
    <name evidence="6" type="ORF">GCM10007857_86790</name>
</gene>
<accession>A0ABQ6BDN7</accession>
<dbReference type="Gene3D" id="1.20.120.530">
    <property type="entry name" value="GntR ligand-binding domain-like"/>
    <property type="match status" value="1"/>
</dbReference>
<dbReference type="Gene3D" id="1.10.10.10">
    <property type="entry name" value="Winged helix-like DNA-binding domain superfamily/Winged helix DNA-binding domain"/>
    <property type="match status" value="1"/>
</dbReference>
<dbReference type="InterPro" id="IPR008920">
    <property type="entry name" value="TF_FadR/GntR_C"/>
</dbReference>
<evidence type="ECO:0000313" key="6">
    <source>
        <dbReference type="EMBL" id="GLR91961.1"/>
    </source>
</evidence>
<feature type="domain" description="HTH gntR-type" evidence="5">
    <location>
        <begin position="19"/>
        <end position="86"/>
    </location>
</feature>
<organism evidence="6 7">
    <name type="scientific">Bradyrhizobium iriomotense</name>
    <dbReference type="NCBI Taxonomy" id="441950"/>
    <lineage>
        <taxon>Bacteria</taxon>
        <taxon>Pseudomonadati</taxon>
        <taxon>Pseudomonadota</taxon>
        <taxon>Alphaproteobacteria</taxon>
        <taxon>Hyphomicrobiales</taxon>
        <taxon>Nitrobacteraceae</taxon>
        <taxon>Bradyrhizobium</taxon>
    </lineage>
</organism>
<dbReference type="EMBL" id="BSOW01000059">
    <property type="protein sequence ID" value="GLR91961.1"/>
    <property type="molecule type" value="Genomic_DNA"/>
</dbReference>
<dbReference type="Pfam" id="PF07729">
    <property type="entry name" value="FCD"/>
    <property type="match status" value="1"/>
</dbReference>
<evidence type="ECO:0000256" key="2">
    <source>
        <dbReference type="ARBA" id="ARBA00023125"/>
    </source>
</evidence>